<dbReference type="Pfam" id="PF02595">
    <property type="entry name" value="Gly_kinase"/>
    <property type="match status" value="1"/>
</dbReference>
<dbReference type="EMBL" id="JABCMA010000004">
    <property type="protein sequence ID" value="NMR73345.1"/>
    <property type="molecule type" value="Genomic_DNA"/>
</dbReference>
<comment type="similarity">
    <text evidence="1 4">Belongs to the glycerate kinase type-1 family.</text>
</comment>
<dbReference type="STRING" id="663.BAU10_23955"/>
<evidence type="ECO:0000256" key="2">
    <source>
        <dbReference type="ARBA" id="ARBA00022679"/>
    </source>
</evidence>
<reference evidence="5" key="2">
    <citation type="submission" date="2019-11" db="EMBL/GenBank/DDBJ databases">
        <authorList>
            <consortium name="PulseNet: The National Subtyping Network for Foodborne Disease Surveillance"/>
            <person name="Tarr C.L."/>
            <person name="Trees E."/>
            <person name="Katz L.S."/>
            <person name="Carleton-Romer H.A."/>
            <person name="Stroika S."/>
            <person name="Kucerova Z."/>
            <person name="Roache K.F."/>
            <person name="Sabol A.L."/>
            <person name="Besser J."/>
            <person name="Gerner-Smidt P."/>
        </authorList>
    </citation>
    <scope>NUCLEOTIDE SEQUENCE</scope>
    <source>
        <strain evidence="5">PNUSAV001129</strain>
    </source>
</reference>
<dbReference type="Gene3D" id="3.90.1510.10">
    <property type="entry name" value="Glycerate kinase, domain 2"/>
    <property type="match status" value="1"/>
</dbReference>
<dbReference type="InterPro" id="IPR004381">
    <property type="entry name" value="Glycerate_kinase"/>
</dbReference>
<keyword evidence="3 4" id="KW-0418">Kinase</keyword>
<evidence type="ECO:0000313" key="8">
    <source>
        <dbReference type="Proteomes" id="UP000532247"/>
    </source>
</evidence>
<evidence type="ECO:0000313" key="5">
    <source>
        <dbReference type="EMBL" id="EGQ9133810.1"/>
    </source>
</evidence>
<sequence>MKVVIAPDSFKESLTAKQVSEAIKTGLARVWHDAEFVTVPVADGGEGTVQSLIDATQGEQVFTTVTAPLGNDVEAFYGILGDGETAVIEMAEASGLHLVPSDARDPKLTSSIGTGQLIKHALDRGIQRLIIGLGGSATNDGGVGMLTALGVAFLDESGHAITPNGGGLAALASIDISGLDPRLATCEVLVACDVDNPLCGDKGASAIFGPQKGATVSDVTLLDNALRKFGELTEQATGKHVLTREGAGAAGGMGAALLGYTPARLQPGIEIVLETVKLAQHVADADIVFTGEGRIDHQTAHGKTPMGVAQVAKQCNLPVIALAGCVGDNYQAVYECGIDAVFACVPRAMSLPEAMKEADVNVANLAENVARMWQIKSH</sequence>
<dbReference type="GO" id="GO:0031388">
    <property type="term" value="P:organic acid phosphorylation"/>
    <property type="evidence" value="ECO:0007669"/>
    <property type="project" value="UniProtKB-UniRule"/>
</dbReference>
<comment type="caution">
    <text evidence="6">The sequence shown here is derived from an EMBL/GenBank/DDBJ whole genome shotgun (WGS) entry which is preliminary data.</text>
</comment>
<dbReference type="InterPro" id="IPR036129">
    <property type="entry name" value="Glycerate_kinase_sf"/>
</dbReference>
<dbReference type="GeneID" id="75165564"/>
<dbReference type="PANTHER" id="PTHR21599">
    <property type="entry name" value="GLYCERATE KINASE"/>
    <property type="match status" value="1"/>
</dbReference>
<dbReference type="Proteomes" id="UP000565155">
    <property type="component" value="Unassembled WGS sequence"/>
</dbReference>
<dbReference type="PIRSF" id="PIRSF006078">
    <property type="entry name" value="GlxK"/>
    <property type="match status" value="1"/>
</dbReference>
<reference evidence="7 8" key="1">
    <citation type="submission" date="2019-09" db="EMBL/GenBank/DDBJ databases">
        <title>Draft genome sequencing and comparative genomics of hatchery-associated Vibrios.</title>
        <authorList>
            <person name="Kehlet-Delgado H."/>
            <person name="Mueller R.S."/>
        </authorList>
    </citation>
    <scope>NUCLEOTIDE SEQUENCE [LARGE SCALE GENOMIC DNA]</scope>
    <source>
        <strain evidence="7 8">081416A</strain>
    </source>
</reference>
<dbReference type="NCBIfam" id="TIGR00045">
    <property type="entry name" value="glycerate kinase"/>
    <property type="match status" value="1"/>
</dbReference>
<dbReference type="Proteomes" id="UP000532247">
    <property type="component" value="Unassembled WGS sequence"/>
</dbReference>
<keyword evidence="2 4" id="KW-0808">Transferase</keyword>
<dbReference type="RefSeq" id="WP_042522351.1">
    <property type="nucleotide sequence ID" value="NZ_CAJDZC010000003.1"/>
</dbReference>
<accession>A0A0P7FLY1</accession>
<evidence type="ECO:0000313" key="7">
    <source>
        <dbReference type="EMBL" id="NOI08605.1"/>
    </source>
</evidence>
<name>A0A0P7FLY1_VIBAL</name>
<proteinExistence type="inferred from homology"/>
<dbReference type="EMBL" id="AAXMUW010000002">
    <property type="protein sequence ID" value="EGQ9133810.1"/>
    <property type="molecule type" value="Genomic_DNA"/>
</dbReference>
<gene>
    <name evidence="7" type="ORF">F0254_06945</name>
    <name evidence="5" type="ORF">GHY86_01405</name>
    <name evidence="6" type="ORF">HKB35_06870</name>
</gene>
<evidence type="ECO:0000256" key="3">
    <source>
        <dbReference type="ARBA" id="ARBA00022777"/>
    </source>
</evidence>
<dbReference type="InterPro" id="IPR018193">
    <property type="entry name" value="Glyc_kinase_flavodox-like_fold"/>
</dbReference>
<dbReference type="Proteomes" id="UP000714625">
    <property type="component" value="Unassembled WGS sequence"/>
</dbReference>
<dbReference type="PANTHER" id="PTHR21599:SF0">
    <property type="entry name" value="GLYCERATE KINASE"/>
    <property type="match status" value="1"/>
</dbReference>
<dbReference type="OrthoDB" id="9774290at2"/>
<dbReference type="eggNOG" id="COG1929">
    <property type="taxonomic scope" value="Bacteria"/>
</dbReference>
<dbReference type="SUPFAM" id="SSF110738">
    <property type="entry name" value="Glycerate kinase I"/>
    <property type="match status" value="1"/>
</dbReference>
<dbReference type="EMBL" id="VTYF01000002">
    <property type="protein sequence ID" value="NOI08605.1"/>
    <property type="molecule type" value="Genomic_DNA"/>
</dbReference>
<evidence type="ECO:0000256" key="1">
    <source>
        <dbReference type="ARBA" id="ARBA00006284"/>
    </source>
</evidence>
<reference evidence="6 9" key="3">
    <citation type="submission" date="2020-04" db="EMBL/GenBank/DDBJ databases">
        <title>Whole-genome sequencing of Vibrio spp. from China reveals different genetic environments of blaCTX-M-14 among diverse lineages.</title>
        <authorList>
            <person name="Zheng Z."/>
            <person name="Ye L."/>
            <person name="Chen S."/>
        </authorList>
    </citation>
    <scope>NUCLEOTIDE SEQUENCE [LARGE SCALE GENOMIC DNA]</scope>
    <source>
        <strain evidence="6 9">Vb1636</strain>
    </source>
</reference>
<dbReference type="AlphaFoldDB" id="A0A0P7FLY1"/>
<evidence type="ECO:0000313" key="9">
    <source>
        <dbReference type="Proteomes" id="UP000565155"/>
    </source>
</evidence>
<dbReference type="Gene3D" id="3.40.50.10350">
    <property type="entry name" value="Glycerate kinase, domain 1"/>
    <property type="match status" value="1"/>
</dbReference>
<protein>
    <submittedName>
        <fullName evidence="6">Glycerate kinase</fullName>
    </submittedName>
</protein>
<organism evidence="6 9">
    <name type="scientific">Vibrio alginolyticus</name>
    <dbReference type="NCBI Taxonomy" id="663"/>
    <lineage>
        <taxon>Bacteria</taxon>
        <taxon>Pseudomonadati</taxon>
        <taxon>Pseudomonadota</taxon>
        <taxon>Gammaproteobacteria</taxon>
        <taxon>Vibrionales</taxon>
        <taxon>Vibrionaceae</taxon>
        <taxon>Vibrio</taxon>
    </lineage>
</organism>
<evidence type="ECO:0000256" key="4">
    <source>
        <dbReference type="PIRNR" id="PIRNR006078"/>
    </source>
</evidence>
<dbReference type="GO" id="GO:0008887">
    <property type="term" value="F:glycerate kinase activity"/>
    <property type="evidence" value="ECO:0007669"/>
    <property type="project" value="UniProtKB-UniRule"/>
</dbReference>
<dbReference type="InterPro" id="IPR018197">
    <property type="entry name" value="Glycerate_kinase_RE-like"/>
</dbReference>
<evidence type="ECO:0000313" key="6">
    <source>
        <dbReference type="EMBL" id="NMR73345.1"/>
    </source>
</evidence>